<reference evidence="2" key="1">
    <citation type="submission" date="2022-11" db="UniProtKB">
        <authorList>
            <consortium name="WormBaseParasite"/>
        </authorList>
    </citation>
    <scope>IDENTIFICATION</scope>
</reference>
<protein>
    <submittedName>
        <fullName evidence="2">Uncharacterized protein</fullName>
    </submittedName>
</protein>
<keyword evidence="1" id="KW-1185">Reference proteome</keyword>
<sequence>MNSTAGTVAQENRLNGDTVEKLLFVTYNLTTVALNILEKLMLTKLLDNVIPLAVFYRNRTSYRTGNVQAFSTNHYHFSTKKFYNFNSVTHVKTLQLSKQKSSDCLKSVYRKTAKVNGAEGRISQKSCLKPLPSATA</sequence>
<dbReference type="WBParaSite" id="nRc.2.0.1.t12259-RA">
    <property type="protein sequence ID" value="nRc.2.0.1.t12259-RA"/>
    <property type="gene ID" value="nRc.2.0.1.g12259"/>
</dbReference>
<dbReference type="AlphaFoldDB" id="A0A915IDI5"/>
<dbReference type="Proteomes" id="UP000887565">
    <property type="component" value="Unplaced"/>
</dbReference>
<name>A0A915IDI5_ROMCU</name>
<proteinExistence type="predicted"/>
<evidence type="ECO:0000313" key="1">
    <source>
        <dbReference type="Proteomes" id="UP000887565"/>
    </source>
</evidence>
<organism evidence="1 2">
    <name type="scientific">Romanomermis culicivorax</name>
    <name type="common">Nematode worm</name>
    <dbReference type="NCBI Taxonomy" id="13658"/>
    <lineage>
        <taxon>Eukaryota</taxon>
        <taxon>Metazoa</taxon>
        <taxon>Ecdysozoa</taxon>
        <taxon>Nematoda</taxon>
        <taxon>Enoplea</taxon>
        <taxon>Dorylaimia</taxon>
        <taxon>Mermithida</taxon>
        <taxon>Mermithoidea</taxon>
        <taxon>Mermithidae</taxon>
        <taxon>Romanomermis</taxon>
    </lineage>
</organism>
<accession>A0A915IDI5</accession>
<evidence type="ECO:0000313" key="2">
    <source>
        <dbReference type="WBParaSite" id="nRc.2.0.1.t12259-RA"/>
    </source>
</evidence>